<dbReference type="InterPro" id="IPR018765">
    <property type="entry name" value="DUF2341"/>
</dbReference>
<feature type="domain" description="DUF2341" evidence="4">
    <location>
        <begin position="87"/>
        <end position="151"/>
    </location>
</feature>
<dbReference type="SUPFAM" id="SSF49899">
    <property type="entry name" value="Concanavalin A-like lectins/glucanases"/>
    <property type="match status" value="1"/>
</dbReference>
<organism evidence="5 6">
    <name type="scientific">Telmatocola sphagniphila</name>
    <dbReference type="NCBI Taxonomy" id="1123043"/>
    <lineage>
        <taxon>Bacteria</taxon>
        <taxon>Pseudomonadati</taxon>
        <taxon>Planctomycetota</taxon>
        <taxon>Planctomycetia</taxon>
        <taxon>Gemmatales</taxon>
        <taxon>Gemmataceae</taxon>
    </lineage>
</organism>
<evidence type="ECO:0000313" key="6">
    <source>
        <dbReference type="Proteomes" id="UP000676194"/>
    </source>
</evidence>
<dbReference type="PANTHER" id="PTHR31988">
    <property type="entry name" value="ESTERASE, PUTATIVE (DUF303)-RELATED"/>
    <property type="match status" value="1"/>
</dbReference>
<evidence type="ECO:0000313" key="5">
    <source>
        <dbReference type="EMBL" id="QVL33562.1"/>
    </source>
</evidence>
<reference evidence="5" key="1">
    <citation type="submission" date="2021-05" db="EMBL/GenBank/DDBJ databases">
        <title>Complete genome sequence of the cellulolytic planctomycete Telmatocola sphagniphila SP2T and characterization of the first cellulase from planctomycetes.</title>
        <authorList>
            <person name="Rakitin A.L."/>
            <person name="Beletsky A.V."/>
            <person name="Naumoff D.G."/>
            <person name="Kulichevskaya I.S."/>
            <person name="Mardanov A.V."/>
            <person name="Ravin N.V."/>
            <person name="Dedysh S.N."/>
        </authorList>
    </citation>
    <scope>NUCLEOTIDE SEQUENCE</scope>
    <source>
        <strain evidence="5">SP2T</strain>
    </source>
</reference>
<keyword evidence="2" id="KW-0812">Transmembrane</keyword>
<accession>A0A8E6EW94</accession>
<name>A0A8E6EW94_9BACT</name>
<keyword evidence="1" id="KW-0378">Hydrolase</keyword>
<evidence type="ECO:0000259" key="4">
    <source>
        <dbReference type="Pfam" id="PF10102"/>
    </source>
</evidence>
<dbReference type="InterPro" id="IPR036514">
    <property type="entry name" value="SGNH_hydro_sf"/>
</dbReference>
<keyword evidence="6" id="KW-1185">Reference proteome</keyword>
<evidence type="ECO:0000256" key="1">
    <source>
        <dbReference type="ARBA" id="ARBA00022801"/>
    </source>
</evidence>
<dbReference type="GO" id="GO:0016788">
    <property type="term" value="F:hydrolase activity, acting on ester bonds"/>
    <property type="evidence" value="ECO:0007669"/>
    <property type="project" value="UniProtKB-ARBA"/>
</dbReference>
<proteinExistence type="predicted"/>
<keyword evidence="2" id="KW-0472">Membrane</keyword>
<feature type="transmembrane region" description="Helical" evidence="2">
    <location>
        <begin position="19"/>
        <end position="38"/>
    </location>
</feature>
<dbReference type="Gene3D" id="3.40.50.1110">
    <property type="entry name" value="SGNH hydrolase"/>
    <property type="match status" value="1"/>
</dbReference>
<protein>
    <submittedName>
        <fullName evidence="5">DUF2341 domain-containing protein</fullName>
    </submittedName>
</protein>
<dbReference type="InterPro" id="IPR005181">
    <property type="entry name" value="SASA"/>
</dbReference>
<dbReference type="AlphaFoldDB" id="A0A8E6EW94"/>
<evidence type="ECO:0000256" key="2">
    <source>
        <dbReference type="SAM" id="Phobius"/>
    </source>
</evidence>
<dbReference type="Pfam" id="PF03629">
    <property type="entry name" value="SASA"/>
    <property type="match status" value="1"/>
</dbReference>
<feature type="domain" description="Sialate O-acetylesterase" evidence="3">
    <location>
        <begin position="650"/>
        <end position="794"/>
    </location>
</feature>
<evidence type="ECO:0000259" key="3">
    <source>
        <dbReference type="Pfam" id="PF03629"/>
    </source>
</evidence>
<keyword evidence="2" id="KW-1133">Transmembrane helix</keyword>
<dbReference type="InterPro" id="IPR013320">
    <property type="entry name" value="ConA-like_dom_sf"/>
</dbReference>
<dbReference type="Pfam" id="PF10102">
    <property type="entry name" value="DUF2341"/>
    <property type="match status" value="1"/>
</dbReference>
<dbReference type="SUPFAM" id="SSF52266">
    <property type="entry name" value="SGNH hydrolase"/>
    <property type="match status" value="1"/>
</dbReference>
<dbReference type="InterPro" id="IPR052940">
    <property type="entry name" value="Carb_Esterase_6"/>
</dbReference>
<dbReference type="Pfam" id="PF13385">
    <property type="entry name" value="Laminin_G_3"/>
    <property type="match status" value="1"/>
</dbReference>
<sequence length="999" mass="112032">MLGIIEIHSSGYFPPVPRFILLALFYILVFANFGWAQYSTWKHSGSIYLLTTAEGANLPVTTSVKEFPLLVRLHKSFFDFQQAHPKGEDLRFSTSSGQILAYQIEEWNPKEGLAQIWVRIPEIRGQVRQEIKIYWGKPDAKNESNGSAVFNASNGYVSVWHMDESLIDEACTLKLKDTGTRSTPGVIGSARYFSGQQGLFGGEKITTYPSGSSSQSTEAWFRPEKSNSTIIGWGNEGGGRGSKIRMQLRSPPHLHIDSDFSDVNSDTKIPLGEWTHVVHTYEKGQGKIYLNGRLEGSSSPRLDIKNPSRFWIGGWYHNYDYVGAIDEVRISRVARSADWIYLQYENQKPTQTLVGPIVQSGNVFRVFPNEIHVQEGTTANIRVEAGGAQKLIWIEKRNGKERVVATDRFELPFVAGRVRGDAAFQWELKAIYPDQIKTISIPVKVQEATPEPVFQLQSVANWNGRDRIEVVANIQNSLAMETAGANKLNYRWTVSGIATTHEIRSDRLILKRAHNSGVVNINLALDNGGPETSESIQITVKEPKQDAWIDRKSDLEEKPMNGQFYARNPNNEGTLFYNGKLTESAESVFLKLYAEDRLIETLNQKPNGENRYAFTVKLPAGLVKYRVDLGIQNQDQSKTLESVNNIVCGDAFIIMGQSNAVATDFGKEEPTYTSDWIRTFGSMSGSPEPVAVWGRAVHRSRDAEKLQIGYWGMELGRRLVEAEKVPVFLINGAVGGTRIDQHQRDAKNPENLTTLYGRLLWRVKKAHLTHGIRAVIWHQGENDQGADGPTGEYGWENYRSLFINLAGAWKEDYPNIQNYYLFQIWPKSCSMGINGSDNRLREVQRQLKSAFSNLSVQSTLGIDPPGGCHFPAAGYAEFARLLFPLMERDLYGKKFPQAISAANLQRVMRGSTPEELILEFDQPIQWEASLVNQFYLEGEAGKVLAGEAKGSQIVLKVKSPSPPRNITYLDSKSWSQKTLLKGTNGIAALTFCEVPIENR</sequence>
<gene>
    <name evidence="5" type="ORF">KIH39_06525</name>
</gene>
<dbReference type="KEGG" id="tsph:KIH39_06525"/>
<dbReference type="EMBL" id="CP074694">
    <property type="protein sequence ID" value="QVL33562.1"/>
    <property type="molecule type" value="Genomic_DNA"/>
</dbReference>
<dbReference type="Proteomes" id="UP000676194">
    <property type="component" value="Chromosome"/>
</dbReference>
<dbReference type="Gene3D" id="2.60.120.200">
    <property type="match status" value="1"/>
</dbReference>
<dbReference type="PANTHER" id="PTHR31988:SF19">
    <property type="entry name" value="9-O-ACETYL-N-ACETYLNEURAMINIC ACID DEACETYLASE-RELATED"/>
    <property type="match status" value="1"/>
</dbReference>